<sequence>MLIRKEAHRRGLRYRVDKAIPGMPRRRADMTFTGAKVAVFVDGCFWHSCPEHTSIPRANREWWVAKLEVNQRRDRATDAHLEGLGWTVLRFWEHEDSHTAVDVVEKAVRGH</sequence>
<reference evidence="8 9" key="1">
    <citation type="submission" date="2021-03" db="EMBL/GenBank/DDBJ databases">
        <title>Sequencing the genomes of 1000 actinobacteria strains.</title>
        <authorList>
            <person name="Klenk H.-P."/>
        </authorList>
    </citation>
    <scope>NUCLEOTIDE SEQUENCE [LARGE SCALE GENOMIC DNA]</scope>
    <source>
        <strain evidence="8 9">DSM 45256</strain>
    </source>
</reference>
<accession>A0ABS4VN75</accession>
<evidence type="ECO:0000313" key="9">
    <source>
        <dbReference type="Proteomes" id="UP001519295"/>
    </source>
</evidence>
<evidence type="ECO:0000256" key="3">
    <source>
        <dbReference type="ARBA" id="ARBA00022763"/>
    </source>
</evidence>
<evidence type="ECO:0000256" key="1">
    <source>
        <dbReference type="ARBA" id="ARBA00022722"/>
    </source>
</evidence>
<evidence type="ECO:0000256" key="5">
    <source>
        <dbReference type="ARBA" id="ARBA00023204"/>
    </source>
</evidence>
<dbReference type="Pfam" id="PF03852">
    <property type="entry name" value="Vsr"/>
    <property type="match status" value="1"/>
</dbReference>
<proteinExistence type="inferred from homology"/>
<gene>
    <name evidence="8" type="ORF">JOF36_001064</name>
</gene>
<organism evidence="8 9">
    <name type="scientific">Pseudonocardia parietis</name>
    <dbReference type="NCBI Taxonomy" id="570936"/>
    <lineage>
        <taxon>Bacteria</taxon>
        <taxon>Bacillati</taxon>
        <taxon>Actinomycetota</taxon>
        <taxon>Actinomycetes</taxon>
        <taxon>Pseudonocardiales</taxon>
        <taxon>Pseudonocardiaceae</taxon>
        <taxon>Pseudonocardia</taxon>
    </lineage>
</organism>
<dbReference type="InterPro" id="IPR011335">
    <property type="entry name" value="Restrct_endonuc-II-like"/>
</dbReference>
<dbReference type="SUPFAM" id="SSF52980">
    <property type="entry name" value="Restriction endonuclease-like"/>
    <property type="match status" value="1"/>
</dbReference>
<name>A0ABS4VN75_9PSEU</name>
<evidence type="ECO:0000256" key="4">
    <source>
        <dbReference type="ARBA" id="ARBA00022801"/>
    </source>
</evidence>
<dbReference type="Pfam" id="PF04480">
    <property type="entry name" value="DUF559"/>
    <property type="match status" value="1"/>
</dbReference>
<keyword evidence="1" id="KW-0540">Nuclease</keyword>
<comment type="caution">
    <text evidence="8">The sequence shown here is derived from an EMBL/GenBank/DDBJ whole genome shotgun (WGS) entry which is preliminary data.</text>
</comment>
<keyword evidence="2 8" id="KW-0255">Endonuclease</keyword>
<evidence type="ECO:0000259" key="7">
    <source>
        <dbReference type="Pfam" id="PF04480"/>
    </source>
</evidence>
<dbReference type="InterPro" id="IPR007569">
    <property type="entry name" value="DUF559"/>
</dbReference>
<dbReference type="GO" id="GO:0004519">
    <property type="term" value="F:endonuclease activity"/>
    <property type="evidence" value="ECO:0007669"/>
    <property type="project" value="UniProtKB-KW"/>
</dbReference>
<dbReference type="EMBL" id="JAGINU010000001">
    <property type="protein sequence ID" value="MBP2365368.1"/>
    <property type="molecule type" value="Genomic_DNA"/>
</dbReference>
<keyword evidence="9" id="KW-1185">Reference proteome</keyword>
<feature type="domain" description="DUF559" evidence="7">
    <location>
        <begin position="70"/>
        <end position="106"/>
    </location>
</feature>
<keyword evidence="4 8" id="KW-0378">Hydrolase</keyword>
<evidence type="ECO:0000313" key="8">
    <source>
        <dbReference type="EMBL" id="MBP2365368.1"/>
    </source>
</evidence>
<evidence type="ECO:0000256" key="2">
    <source>
        <dbReference type="ARBA" id="ARBA00022759"/>
    </source>
</evidence>
<dbReference type="Gene3D" id="3.40.960.10">
    <property type="entry name" value="VSR Endonuclease"/>
    <property type="match status" value="1"/>
</dbReference>
<keyword evidence="5" id="KW-0234">DNA repair</keyword>
<dbReference type="Proteomes" id="UP001519295">
    <property type="component" value="Unassembled WGS sequence"/>
</dbReference>
<dbReference type="GO" id="GO:0016787">
    <property type="term" value="F:hydrolase activity"/>
    <property type="evidence" value="ECO:0007669"/>
    <property type="project" value="UniProtKB-KW"/>
</dbReference>
<dbReference type="InterPro" id="IPR004603">
    <property type="entry name" value="DNA_mismatch_endonuc_vsr"/>
</dbReference>
<protein>
    <submittedName>
        <fullName evidence="8">DNA mismatch endonuclease (Patch repair protein)</fullName>
        <ecNumber evidence="8">3.1.-.-</ecNumber>
    </submittedName>
</protein>
<evidence type="ECO:0000256" key="6">
    <source>
        <dbReference type="ARBA" id="ARBA00029466"/>
    </source>
</evidence>
<dbReference type="EC" id="3.1.-.-" evidence="8"/>
<keyword evidence="3" id="KW-0227">DNA damage</keyword>
<comment type="similarity">
    <text evidence="6">Belongs to the Vsr family.</text>
</comment>